<protein>
    <submittedName>
        <fullName evidence="1">Uncharacterized protein</fullName>
    </submittedName>
</protein>
<gene>
    <name evidence="1" type="ORF">GGI48_25460</name>
</gene>
<proteinExistence type="predicted"/>
<dbReference type="AlphaFoldDB" id="A0A7G7X9F2"/>
<accession>A0A7G7X9F2</accession>
<evidence type="ECO:0000313" key="2">
    <source>
        <dbReference type="Proteomes" id="UP000515277"/>
    </source>
</evidence>
<reference evidence="2" key="1">
    <citation type="journal article" date="2020" name="Microbiol. Resour. Announc.">
        <title>Complete genome sequences of four natural Pseudomonas isolates that catabolize a wide range of aromatic compounds relevant to lignin valorization.</title>
        <authorList>
            <person name="Hatmaker E.A."/>
            <person name="Presley G."/>
            <person name="Cannon O."/>
            <person name="Guss A.M."/>
            <person name="Elkins J.G."/>
        </authorList>
    </citation>
    <scope>NUCLEOTIDE SEQUENCE [LARGE SCALE GENOMIC DNA]</scope>
    <source>
        <strain evidence="2">H1F5C</strain>
    </source>
</reference>
<dbReference type="Proteomes" id="UP000515277">
    <property type="component" value="Chromosome"/>
</dbReference>
<dbReference type="EMBL" id="CP060201">
    <property type="protein sequence ID" value="QNH76597.1"/>
    <property type="molecule type" value="Genomic_DNA"/>
</dbReference>
<organism evidence="1 2">
    <name type="scientific">Pseudomonas protegens</name>
    <dbReference type="NCBI Taxonomy" id="380021"/>
    <lineage>
        <taxon>Bacteria</taxon>
        <taxon>Pseudomonadati</taxon>
        <taxon>Pseudomonadota</taxon>
        <taxon>Gammaproteobacteria</taxon>
        <taxon>Pseudomonadales</taxon>
        <taxon>Pseudomonadaceae</taxon>
        <taxon>Pseudomonas</taxon>
    </lineage>
</organism>
<evidence type="ECO:0000313" key="1">
    <source>
        <dbReference type="EMBL" id="QNH76597.1"/>
    </source>
</evidence>
<name>A0A7G7X9F2_9PSED</name>
<sequence>MDLGFVQAEELQRFLDLRLRYAHHDLPRLASHTSDEDRLELLRRHWQDKESLT</sequence>
<dbReference type="RefSeq" id="WP_179600597.1">
    <property type="nucleotide sequence ID" value="NZ_CP060201.1"/>
</dbReference>